<dbReference type="InterPro" id="IPR017853">
    <property type="entry name" value="GH"/>
</dbReference>
<accession>A0A402BDX7</accession>
<dbReference type="OrthoDB" id="2571943at2"/>
<sequence>MVSQRITPSRPLRRADSFLGIHFDFHAAEDSIAVGERVTRAMVENIIEVVQPDYIQCDCKGHYGYSSYPTRVGYPAPGIIGDPLRIWREVTAERGVALYMHYSGVWDTTAVQHHPQWARIDEHGNSDPDMTSTFGPYVDQLLIPQLKELCDTYKVDGVWIDGDCWATRRDHADVVIATFQQETGIEDVPRVPTDPHYFEFSQFCREGFRRYLRHYIDELHAHHPDFQIASNWAFSSKMPEPVSADVDFLSGDYALQDSVNSARLEGRCLRHQGKPWDLMAWSFGGRHSHLIGEPVEDFSTKSIVQLQREAAIVLSLGGGFQAYFQQDRNGAIFPWQMKLMQQVAAFCRERQAVCHHAESVPQVALLYAGSAFYRQTQELFDAHAGELRPMKGILQALLERQHSVDILMEHQLDAQLAAYPLLILPEWDFLTPDVRNVLLAYTHNGGNLLLIGPQCAALFEQELNVQLEGDINEEAFYLEHDGWLARVCATAQQVRLGMAARAFGRRYTSNDDQGSSSIAASITEYGRGKIAATYFNFGVRYSDAMTTVVRDFLDVLVCELFPTPLVKVTGSHCIDVAVNRLQGKLAINLVNTAGPHADYRVHVFDGIPPIGPLSITIESQDRPQKITSYPMDVAIPFDWEQGVVTLSLPRLEIYDILIVE</sequence>
<dbReference type="Gene3D" id="3.40.50.880">
    <property type="match status" value="1"/>
</dbReference>
<dbReference type="AlphaFoldDB" id="A0A402BDX7"/>
<dbReference type="Proteomes" id="UP000287171">
    <property type="component" value="Unassembled WGS sequence"/>
</dbReference>
<dbReference type="SUPFAM" id="SSF52317">
    <property type="entry name" value="Class I glutamine amidotransferase-like"/>
    <property type="match status" value="1"/>
</dbReference>
<dbReference type="Gene3D" id="3.20.20.80">
    <property type="entry name" value="Glycosidases"/>
    <property type="match status" value="1"/>
</dbReference>
<evidence type="ECO:0000313" key="1">
    <source>
        <dbReference type="EMBL" id="GCE29500.1"/>
    </source>
</evidence>
<comment type="caution">
    <text evidence="1">The sequence shown here is derived from an EMBL/GenBank/DDBJ whole genome shotgun (WGS) entry which is preliminary data.</text>
</comment>
<organism evidence="1 2">
    <name type="scientific">Dictyobacter alpinus</name>
    <dbReference type="NCBI Taxonomy" id="2014873"/>
    <lineage>
        <taxon>Bacteria</taxon>
        <taxon>Bacillati</taxon>
        <taxon>Chloroflexota</taxon>
        <taxon>Ktedonobacteria</taxon>
        <taxon>Ktedonobacterales</taxon>
        <taxon>Dictyobacteraceae</taxon>
        <taxon>Dictyobacter</taxon>
    </lineage>
</organism>
<dbReference type="SUPFAM" id="SSF51445">
    <property type="entry name" value="(Trans)glycosidases"/>
    <property type="match status" value="1"/>
</dbReference>
<proteinExistence type="predicted"/>
<reference evidence="2" key="1">
    <citation type="submission" date="2018-12" db="EMBL/GenBank/DDBJ databases">
        <title>Tengunoibacter tsumagoiensis gen. nov., sp. nov., Dictyobacter kobayashii sp. nov., D. alpinus sp. nov., and D. joshuensis sp. nov. and description of Dictyobacteraceae fam. nov. within the order Ktedonobacterales isolated from Tengu-no-mugimeshi.</title>
        <authorList>
            <person name="Wang C.M."/>
            <person name="Zheng Y."/>
            <person name="Sakai Y."/>
            <person name="Toyoda A."/>
            <person name="Minakuchi Y."/>
            <person name="Abe K."/>
            <person name="Yokota A."/>
            <person name="Yabe S."/>
        </authorList>
    </citation>
    <scope>NUCLEOTIDE SEQUENCE [LARGE SCALE GENOMIC DNA]</scope>
    <source>
        <strain evidence="2">Uno16</strain>
    </source>
</reference>
<evidence type="ECO:0000313" key="2">
    <source>
        <dbReference type="Proteomes" id="UP000287171"/>
    </source>
</evidence>
<evidence type="ECO:0008006" key="3">
    <source>
        <dbReference type="Google" id="ProtNLM"/>
    </source>
</evidence>
<name>A0A402BDX7_9CHLR</name>
<dbReference type="InterPro" id="IPR029062">
    <property type="entry name" value="Class_I_gatase-like"/>
</dbReference>
<protein>
    <recommendedName>
        <fullName evidence="3">Beta-galactosidase trimerisation domain-containing protein</fullName>
    </recommendedName>
</protein>
<keyword evidence="2" id="KW-1185">Reference proteome</keyword>
<gene>
    <name evidence="1" type="ORF">KDA_49840</name>
</gene>
<dbReference type="CDD" id="cd03143">
    <property type="entry name" value="A4_beta-galactosidase_middle_domain"/>
    <property type="match status" value="1"/>
</dbReference>
<dbReference type="RefSeq" id="WP_126629751.1">
    <property type="nucleotide sequence ID" value="NZ_BIFT01000002.1"/>
</dbReference>
<dbReference type="EMBL" id="BIFT01000002">
    <property type="protein sequence ID" value="GCE29500.1"/>
    <property type="molecule type" value="Genomic_DNA"/>
</dbReference>